<gene>
    <name evidence="5" type="ORF">Thi970DRAFT_01826</name>
</gene>
<evidence type="ECO:0000256" key="2">
    <source>
        <dbReference type="ARBA" id="ARBA00022723"/>
    </source>
</evidence>
<keyword evidence="2 4" id="KW-0479">Metal-binding</keyword>
<dbReference type="Proteomes" id="UP000002964">
    <property type="component" value="Unassembled WGS sequence"/>
</dbReference>
<dbReference type="GO" id="GO:0006107">
    <property type="term" value="P:oxaloacetate metabolic process"/>
    <property type="evidence" value="ECO:0007669"/>
    <property type="project" value="TreeGrafter"/>
</dbReference>
<dbReference type="HOGENOM" id="CLU_062194_1_0_6"/>
<proteinExistence type="predicted"/>
<keyword evidence="3 4" id="KW-0460">Magnesium</keyword>
<dbReference type="PANTHER" id="PTHR32308:SF10">
    <property type="entry name" value="CITRATE LYASE SUBUNIT BETA"/>
    <property type="match status" value="1"/>
</dbReference>
<evidence type="ECO:0000256" key="3">
    <source>
        <dbReference type="ARBA" id="ARBA00022842"/>
    </source>
</evidence>
<reference evidence="6" key="1">
    <citation type="submission" date="2011-06" db="EMBL/GenBank/DDBJ databases">
        <authorList>
            <consortium name="US DOE Joint Genome Institute (JGI-PGF)"/>
            <person name="Lucas S."/>
            <person name="Han J."/>
            <person name="Lapidus A."/>
            <person name="Cheng J.-F."/>
            <person name="Goodwin L."/>
            <person name="Pitluck S."/>
            <person name="Peters L."/>
            <person name="Land M.L."/>
            <person name="Hauser L."/>
            <person name="Vogl K."/>
            <person name="Liu Z."/>
            <person name="Overmann J."/>
            <person name="Frigaard N.-U."/>
            <person name="Bryant D.A."/>
            <person name="Woyke T.J."/>
        </authorList>
    </citation>
    <scope>NUCLEOTIDE SEQUENCE [LARGE SCALE GENOMIC DNA]</scope>
    <source>
        <strain evidence="6">970</strain>
    </source>
</reference>
<evidence type="ECO:0000256" key="4">
    <source>
        <dbReference type="PIRSR" id="PIRSR015582-2"/>
    </source>
</evidence>
<dbReference type="OrthoDB" id="348111at2"/>
<comment type="cofactor">
    <cofactor evidence="1">
        <name>Mg(2+)</name>
        <dbReference type="ChEBI" id="CHEBI:18420"/>
    </cofactor>
</comment>
<dbReference type="InterPro" id="IPR039480">
    <property type="entry name" value="C-C_Bond_Lyase-like"/>
</dbReference>
<reference evidence="5 6" key="2">
    <citation type="submission" date="2011-11" db="EMBL/GenBank/DDBJ databases">
        <authorList>
            <consortium name="US DOE Joint Genome Institute"/>
            <person name="Lucas S."/>
            <person name="Han J."/>
            <person name="Lapidus A."/>
            <person name="Cheng J.-F."/>
            <person name="Goodwin L."/>
            <person name="Pitluck S."/>
            <person name="Peters L."/>
            <person name="Ovchinnikova G."/>
            <person name="Zhang X."/>
            <person name="Detter J.C."/>
            <person name="Han C."/>
            <person name="Tapia R."/>
            <person name="Land M."/>
            <person name="Hauser L."/>
            <person name="Kyrpides N."/>
            <person name="Ivanova N."/>
            <person name="Pagani I."/>
            <person name="Vogl K."/>
            <person name="Liu Z."/>
            <person name="Overmann J."/>
            <person name="Frigaard N.-U."/>
            <person name="Bryant D."/>
            <person name="Woyke T."/>
        </authorList>
    </citation>
    <scope>NUCLEOTIDE SEQUENCE [LARGE SCALE GENOMIC DNA]</scope>
    <source>
        <strain evidence="5 6">970</strain>
    </source>
</reference>
<dbReference type="InterPro" id="IPR011206">
    <property type="entry name" value="Citrate_lyase_beta/mcl1/mcl2"/>
</dbReference>
<dbReference type="PANTHER" id="PTHR32308">
    <property type="entry name" value="LYASE BETA SUBUNIT, PUTATIVE (AFU_ORTHOLOGUE AFUA_4G13030)-RELATED"/>
    <property type="match status" value="1"/>
</dbReference>
<dbReference type="Gene3D" id="3.20.20.60">
    <property type="entry name" value="Phosphoenolpyruvate-binding domains"/>
    <property type="match status" value="1"/>
</dbReference>
<dbReference type="SUPFAM" id="SSF51621">
    <property type="entry name" value="Phosphoenolpyruvate/pyruvate domain"/>
    <property type="match status" value="1"/>
</dbReference>
<dbReference type="AlphaFoldDB" id="H8Z2F5"/>
<dbReference type="InterPro" id="IPR040442">
    <property type="entry name" value="Pyrv_kinase-like_dom_sf"/>
</dbReference>
<dbReference type="GO" id="GO:0000287">
    <property type="term" value="F:magnesium ion binding"/>
    <property type="evidence" value="ECO:0007669"/>
    <property type="project" value="TreeGrafter"/>
</dbReference>
<evidence type="ECO:0000256" key="1">
    <source>
        <dbReference type="ARBA" id="ARBA00001946"/>
    </source>
</evidence>
<name>H8Z2F5_9GAMM</name>
<dbReference type="STRING" id="631362.Thi970DRAFT_01826"/>
<dbReference type="InterPro" id="IPR015813">
    <property type="entry name" value="Pyrv/PenolPyrv_kinase-like_dom"/>
</dbReference>
<sequence length="290" mass="32468">MLDAYRLGGSLYVPLTHKDCLPIANGSRWSGLRSVIFCTEDAVAEQALPTALDNLRHCLDCMDEHSTLMRFVRVRNPEILDWLLALPGVGKLDGFVLPKLDQSNLDAYFGPLAGTRFRCMPTLETRDVFDVARMSELRDHLIEAGHQERILALRIGGNDLLALLGIRRPRNRTIYRTPLGLTIANLVNVFKPFGFQLTAPVFEHLDCPELLREELADDIAHGLCGKTAIHPNQLESINAAFQVSTNDITAARKILVDDRAVFKHQGSMCEPATHRRWARQIVARAELELG</sequence>
<dbReference type="Pfam" id="PF15617">
    <property type="entry name" value="C-C_Bond_Lyase"/>
    <property type="match status" value="1"/>
</dbReference>
<dbReference type="EMBL" id="JH603169">
    <property type="protein sequence ID" value="EIC21610.1"/>
    <property type="molecule type" value="Genomic_DNA"/>
</dbReference>
<dbReference type="RefSeq" id="WP_009148195.1">
    <property type="nucleotide sequence ID" value="NZ_CP121471.1"/>
</dbReference>
<keyword evidence="6" id="KW-1185">Reference proteome</keyword>
<dbReference type="PIRSF" id="PIRSF015582">
    <property type="entry name" value="Cit_lyase_B"/>
    <property type="match status" value="1"/>
</dbReference>
<evidence type="ECO:0000313" key="6">
    <source>
        <dbReference type="Proteomes" id="UP000002964"/>
    </source>
</evidence>
<dbReference type="GO" id="GO:0016829">
    <property type="term" value="F:lyase activity"/>
    <property type="evidence" value="ECO:0007669"/>
    <property type="project" value="UniProtKB-KW"/>
</dbReference>
<dbReference type="eggNOG" id="COG2301">
    <property type="taxonomic scope" value="Bacteria"/>
</dbReference>
<feature type="binding site" evidence="4">
    <location>
        <position position="159"/>
    </location>
    <ligand>
        <name>Mg(2+)</name>
        <dbReference type="ChEBI" id="CHEBI:18420"/>
    </ligand>
</feature>
<organism evidence="5 6">
    <name type="scientific">Thiorhodovibrio frisius</name>
    <dbReference type="NCBI Taxonomy" id="631362"/>
    <lineage>
        <taxon>Bacteria</taxon>
        <taxon>Pseudomonadati</taxon>
        <taxon>Pseudomonadota</taxon>
        <taxon>Gammaproteobacteria</taxon>
        <taxon>Chromatiales</taxon>
        <taxon>Chromatiaceae</taxon>
        <taxon>Thiorhodovibrio</taxon>
    </lineage>
</organism>
<evidence type="ECO:0000313" key="5">
    <source>
        <dbReference type="EMBL" id="EIC21610.1"/>
    </source>
</evidence>
<accession>H8Z2F5</accession>
<keyword evidence="5" id="KW-0456">Lyase</keyword>
<protein>
    <submittedName>
        <fullName evidence="5">Citrate lyase beta subunit</fullName>
    </submittedName>
</protein>